<dbReference type="InterPro" id="IPR011250">
    <property type="entry name" value="OMP/PagP_B-barrel"/>
</dbReference>
<keyword evidence="3" id="KW-1185">Reference proteome</keyword>
<feature type="chain" id="PRO_5046456641" description="Porin family protein" evidence="1">
    <location>
        <begin position="23"/>
        <end position="207"/>
    </location>
</feature>
<evidence type="ECO:0000313" key="3">
    <source>
        <dbReference type="Proteomes" id="UP001157353"/>
    </source>
</evidence>
<reference evidence="3" key="1">
    <citation type="journal article" date="2019" name="Int. J. Syst. Evol. Microbiol.">
        <title>The Global Catalogue of Microorganisms (GCM) 10K type strain sequencing project: providing services to taxonomists for standard genome sequencing and annotation.</title>
        <authorList>
            <consortium name="The Broad Institute Genomics Platform"/>
            <consortium name="The Broad Institute Genome Sequencing Center for Infectious Disease"/>
            <person name="Wu L."/>
            <person name="Ma J."/>
        </authorList>
    </citation>
    <scope>NUCLEOTIDE SEQUENCE [LARGE SCALE GENOMIC DNA]</scope>
    <source>
        <strain evidence="3">NBRC 103166</strain>
    </source>
</reference>
<dbReference type="EMBL" id="BSPQ01000001">
    <property type="protein sequence ID" value="GLS89113.1"/>
    <property type="molecule type" value="Genomic_DNA"/>
</dbReference>
<organism evidence="2 3">
    <name type="scientific">Psychromonas marina</name>
    <dbReference type="NCBI Taxonomy" id="88364"/>
    <lineage>
        <taxon>Bacteria</taxon>
        <taxon>Pseudomonadati</taxon>
        <taxon>Pseudomonadota</taxon>
        <taxon>Gammaproteobacteria</taxon>
        <taxon>Alteromonadales</taxon>
        <taxon>Psychromonadaceae</taxon>
        <taxon>Psychromonas</taxon>
    </lineage>
</organism>
<dbReference type="RefSeq" id="WP_284202229.1">
    <property type="nucleotide sequence ID" value="NZ_BSPQ01000001.1"/>
</dbReference>
<name>A0ABQ6DVJ5_9GAMM</name>
<feature type="signal peptide" evidence="1">
    <location>
        <begin position="1"/>
        <end position="22"/>
    </location>
</feature>
<proteinExistence type="predicted"/>
<keyword evidence="1" id="KW-0732">Signal</keyword>
<evidence type="ECO:0000313" key="2">
    <source>
        <dbReference type="EMBL" id="GLS89113.1"/>
    </source>
</evidence>
<evidence type="ECO:0008006" key="4">
    <source>
        <dbReference type="Google" id="ProtNLM"/>
    </source>
</evidence>
<dbReference type="SUPFAM" id="SSF56925">
    <property type="entry name" value="OMPA-like"/>
    <property type="match status" value="1"/>
</dbReference>
<comment type="caution">
    <text evidence="2">The sequence shown here is derived from an EMBL/GenBank/DDBJ whole genome shotgun (WGS) entry which is preliminary data.</text>
</comment>
<dbReference type="Gene3D" id="2.40.160.20">
    <property type="match status" value="1"/>
</dbReference>
<dbReference type="Proteomes" id="UP001157353">
    <property type="component" value="Unassembled WGS sequence"/>
</dbReference>
<protein>
    <recommendedName>
        <fullName evidence="4">Porin family protein</fullName>
    </recommendedName>
</protein>
<sequence>MFQTKHFLTVVTLSAITLPTFATPAPIDDFIALSAYLGGRYSEDLKDSDTGEKADIGNNFSQALALSWYYDRNKEGELLYSNSKQDLSISGKDINTDIYISYLHFGGRINFVNEGPLSTSFGLGIGATFFIPDDSQYDNDVALSGNITGGVRYALNQHWAIKADLRVYGTVLNNNSSLFCSNNTCLIELDGDIYVQTELMAGIEYKF</sequence>
<accession>A0ABQ6DVJ5</accession>
<evidence type="ECO:0000256" key="1">
    <source>
        <dbReference type="SAM" id="SignalP"/>
    </source>
</evidence>
<gene>
    <name evidence="2" type="ORF">GCM10007916_01800</name>
</gene>